<feature type="compositionally biased region" description="Low complexity" evidence="1">
    <location>
        <begin position="407"/>
        <end position="423"/>
    </location>
</feature>
<dbReference type="EMBL" id="JAFIQS010000004">
    <property type="protein sequence ID" value="KAG5169934.1"/>
    <property type="molecule type" value="Genomic_DNA"/>
</dbReference>
<feature type="compositionally biased region" description="Basic and acidic residues" evidence="1">
    <location>
        <begin position="863"/>
        <end position="876"/>
    </location>
</feature>
<feature type="compositionally biased region" description="Low complexity" evidence="1">
    <location>
        <begin position="326"/>
        <end position="389"/>
    </location>
</feature>
<dbReference type="AlphaFoldDB" id="A0A8H7Y2S2"/>
<feature type="compositionally biased region" description="Polar residues" evidence="1">
    <location>
        <begin position="458"/>
        <end position="469"/>
    </location>
</feature>
<feature type="compositionally biased region" description="Low complexity" evidence="1">
    <location>
        <begin position="84"/>
        <end position="96"/>
    </location>
</feature>
<feature type="compositionally biased region" description="Polar residues" evidence="1">
    <location>
        <begin position="590"/>
        <end position="624"/>
    </location>
</feature>
<dbReference type="OrthoDB" id="10683748at2759"/>
<feature type="region of interest" description="Disordered" evidence="1">
    <location>
        <begin position="323"/>
        <end position="423"/>
    </location>
</feature>
<name>A0A8H7Y2S2_PSICU</name>
<feature type="compositionally biased region" description="Low complexity" evidence="1">
    <location>
        <begin position="42"/>
        <end position="54"/>
    </location>
</feature>
<sequence length="919" mass="101220">MGRSKPLLGYKPQAKTAHIKRVYPTDLPPLPPSYEAAVTHRQYQQQQQQQQQYQTAYDEARNRNQYTQHPVHVAHANQSTSSGYNPPTQQPAPANQDAAYYNPAMQHSRYNTPAYQDPACYAPPVQQSTYNAPAAQQRPHANNAPALDAWGAKLAEEEQHYGGSFFEPSHPTVYSNANNARGSDHANGYNNFNNANAYASSSTNVANAYAARNASRANISATSRYFNVPHSAPIPGNNGVNAGRVPPSSGLASMDVDPDPLFDMNIDDPNAMDLDCLFVTYGGVVYLVHSLGMDVNHTPVDDVMAWEAQQSQHQFLQYRQTQNNDLQHQQHQPQRQQFQQSQRQQRQLFQQQQHLQQQQLRPQQQQRLQQQQQRPQQQHQQNQQQLRSRCSGQVRVISQPVPSRLAQPIPSITPTNTTTQPASNVAFTTGHTLSRRNVERVADRFRDLHLSEVGISTSNSLSDGNTTGVGDQRCSHPGSMASAAASGPNSTTPEGTLVSFSSDDLVNLGSPRPSVLGASGVWEDLAGLQNAFIPPSPLVDDSLLVQVPLSSSPYSSSSSSGSSEYSQYFDLRELDWSRSSASSSPMYREQSLSGSDNQRSPARFSRSAQWTPLSKKLQTMSNVTRRCRTKKQKKIIVLGVPRDTLQQTRRKNKLSSSSSARTVRPKKKKAVPKTVTATPPSVVIDSTVVSAEQQPETTRTAHANSLLDVPRRSANPATTPVKAITKVLLPRRVLAASITPPSSRTAIENRRPRKTVTFADDVAPKAVPKAVPAPVTPKAQPLLPSLPITPVREPRVSRSSSNSYEKASYVAPVPSSRDVEKAYSIGWCRYETTSERATPATPPARPRRERENISGSHPLSKVPLERNGKVSVEKASSRTVTEPQPAKCDEKALPGAFPEEPEASGPTLFSWLKQKVLRW</sequence>
<feature type="region of interest" description="Disordered" evidence="1">
    <location>
        <begin position="458"/>
        <end position="494"/>
    </location>
</feature>
<feature type="region of interest" description="Disordered" evidence="1">
    <location>
        <begin position="771"/>
        <end position="806"/>
    </location>
</feature>
<proteinExistence type="predicted"/>
<feature type="region of interest" description="Disordered" evidence="1">
    <location>
        <begin position="641"/>
        <end position="676"/>
    </location>
</feature>
<accession>A0A8H7Y2S2</accession>
<feature type="region of interest" description="Disordered" evidence="1">
    <location>
        <begin position="77"/>
        <end position="96"/>
    </location>
</feature>
<reference evidence="2" key="1">
    <citation type="submission" date="2021-02" db="EMBL/GenBank/DDBJ databases">
        <title>Psilocybe cubensis genome.</title>
        <authorList>
            <person name="Mckernan K.J."/>
            <person name="Crawford S."/>
            <person name="Trippe A."/>
            <person name="Kane L.T."/>
            <person name="Mclaughlin S."/>
        </authorList>
    </citation>
    <scope>NUCLEOTIDE SEQUENCE [LARGE SCALE GENOMIC DNA]</scope>
    <source>
        <strain evidence="2">MGC-MH-2018</strain>
    </source>
</reference>
<comment type="caution">
    <text evidence="2">The sequence shown here is derived from an EMBL/GenBank/DDBJ whole genome shotgun (WGS) entry which is preliminary data.</text>
</comment>
<feature type="region of interest" description="Disordered" evidence="1">
    <location>
        <begin position="834"/>
        <end position="905"/>
    </location>
</feature>
<evidence type="ECO:0000256" key="1">
    <source>
        <dbReference type="SAM" id="MobiDB-lite"/>
    </source>
</evidence>
<feature type="region of interest" description="Disordered" evidence="1">
    <location>
        <begin position="580"/>
        <end position="628"/>
    </location>
</feature>
<gene>
    <name evidence="2" type="ORF">JR316_004316</name>
</gene>
<feature type="region of interest" description="Disordered" evidence="1">
    <location>
        <begin position="23"/>
        <end position="57"/>
    </location>
</feature>
<organism evidence="2">
    <name type="scientific">Psilocybe cubensis</name>
    <name type="common">Psychedelic mushroom</name>
    <name type="synonym">Stropharia cubensis</name>
    <dbReference type="NCBI Taxonomy" id="181762"/>
    <lineage>
        <taxon>Eukaryota</taxon>
        <taxon>Fungi</taxon>
        <taxon>Dikarya</taxon>
        <taxon>Basidiomycota</taxon>
        <taxon>Agaricomycotina</taxon>
        <taxon>Agaricomycetes</taxon>
        <taxon>Agaricomycetidae</taxon>
        <taxon>Agaricales</taxon>
        <taxon>Agaricineae</taxon>
        <taxon>Strophariaceae</taxon>
        <taxon>Psilocybe</taxon>
    </lineage>
</organism>
<protein>
    <submittedName>
        <fullName evidence="2">Uncharacterized protein</fullName>
    </submittedName>
</protein>
<evidence type="ECO:0000313" key="2">
    <source>
        <dbReference type="EMBL" id="KAG5169934.1"/>
    </source>
</evidence>